<dbReference type="InterPro" id="IPR009976">
    <property type="entry name" value="Sec10-like"/>
</dbReference>
<dbReference type="eggNOG" id="KOG3745">
    <property type="taxonomic scope" value="Eukaryota"/>
</dbReference>
<dbReference type="KEGG" id="hir:HETIRDRAFT_381014"/>
<evidence type="ECO:0000313" key="7">
    <source>
        <dbReference type="EMBL" id="ETW83781.1"/>
    </source>
</evidence>
<keyword evidence="2" id="KW-0813">Transport</keyword>
<protein>
    <submittedName>
        <fullName evidence="7">Uncharacterized protein</fullName>
    </submittedName>
</protein>
<dbReference type="RefSeq" id="XP_009543528.1">
    <property type="nucleotide sequence ID" value="XM_009545233.1"/>
</dbReference>
<dbReference type="EMBL" id="KI925456">
    <property type="protein sequence ID" value="ETW83781.1"/>
    <property type="molecule type" value="Genomic_DNA"/>
</dbReference>
<evidence type="ECO:0000256" key="3">
    <source>
        <dbReference type="ARBA" id="ARBA00022483"/>
    </source>
</evidence>
<evidence type="ECO:0000256" key="4">
    <source>
        <dbReference type="ARBA" id="ARBA00023054"/>
    </source>
</evidence>
<keyword evidence="8" id="KW-1185">Reference proteome</keyword>
<dbReference type="GO" id="GO:0006893">
    <property type="term" value="P:Golgi to plasma membrane transport"/>
    <property type="evidence" value="ECO:0007669"/>
    <property type="project" value="TreeGrafter"/>
</dbReference>
<dbReference type="Pfam" id="PF07393">
    <property type="entry name" value="Sec10_HB"/>
    <property type="match status" value="1"/>
</dbReference>
<keyword evidence="4" id="KW-0175">Coiled coil</keyword>
<organism evidence="7 8">
    <name type="scientific">Heterobasidion irregulare (strain TC 32-1)</name>
    <dbReference type="NCBI Taxonomy" id="747525"/>
    <lineage>
        <taxon>Eukaryota</taxon>
        <taxon>Fungi</taxon>
        <taxon>Dikarya</taxon>
        <taxon>Basidiomycota</taxon>
        <taxon>Agaricomycotina</taxon>
        <taxon>Agaricomycetes</taxon>
        <taxon>Russulales</taxon>
        <taxon>Bondarzewiaceae</taxon>
        <taxon>Heterobasidion</taxon>
        <taxon>Heterobasidion annosum species complex</taxon>
    </lineage>
</organism>
<dbReference type="Proteomes" id="UP000030671">
    <property type="component" value="Unassembled WGS sequence"/>
</dbReference>
<dbReference type="InterPro" id="IPR048625">
    <property type="entry name" value="Sec10_N"/>
</dbReference>
<feature type="domain" description="Exocyst complex component Sec10-like alpha-helical bundle" evidence="5">
    <location>
        <begin position="173"/>
        <end position="800"/>
    </location>
</feature>
<dbReference type="PANTHER" id="PTHR12100:SF0">
    <property type="entry name" value="EXOCYST COMPLEX COMPONENT 5"/>
    <property type="match status" value="1"/>
</dbReference>
<accession>W4KFH7</accession>
<comment type="similarity">
    <text evidence="1">Belongs to the SEC10 family.</text>
</comment>
<evidence type="ECO:0000259" key="5">
    <source>
        <dbReference type="Pfam" id="PF07393"/>
    </source>
</evidence>
<dbReference type="FunCoup" id="W4KFH7">
    <property type="interactions" value="511"/>
</dbReference>
<proteinExistence type="inferred from homology"/>
<evidence type="ECO:0000259" key="6">
    <source>
        <dbReference type="Pfam" id="PF20667"/>
    </source>
</evidence>
<dbReference type="Pfam" id="PF20667">
    <property type="entry name" value="Sec10_N"/>
    <property type="match status" value="1"/>
</dbReference>
<dbReference type="GO" id="GO:0006887">
    <property type="term" value="P:exocytosis"/>
    <property type="evidence" value="ECO:0007669"/>
    <property type="project" value="UniProtKB-KW"/>
</dbReference>
<feature type="domain" description="Exocyst complex component Sec10 N-terminal" evidence="6">
    <location>
        <begin position="50"/>
        <end position="163"/>
    </location>
</feature>
<dbReference type="InterPro" id="IPR048627">
    <property type="entry name" value="Sec10_HB"/>
</dbReference>
<dbReference type="OrthoDB" id="125856at2759"/>
<dbReference type="GO" id="GO:0000145">
    <property type="term" value="C:exocyst"/>
    <property type="evidence" value="ECO:0007669"/>
    <property type="project" value="TreeGrafter"/>
</dbReference>
<name>W4KFH7_HETIT</name>
<keyword evidence="3" id="KW-0268">Exocytosis</keyword>
<dbReference type="GeneID" id="20672048"/>
<dbReference type="InParanoid" id="W4KFH7"/>
<gene>
    <name evidence="7" type="ORF">HETIRDRAFT_381014</name>
</gene>
<dbReference type="STRING" id="747525.W4KFH7"/>
<evidence type="ECO:0000313" key="8">
    <source>
        <dbReference type="Proteomes" id="UP000030671"/>
    </source>
</evidence>
<dbReference type="HOGENOM" id="CLU_008002_1_0_1"/>
<sequence length="887" mass="98769">MDPSLSFDPVAQSTLSLQSFEGKFDVKDFVGAFSEKLIAQSKADSGPFDPKPFIRTFEAAVDRLISVRKDVQAKTEQMEKGVRVAEREYSKKMADLNRGFEAVGTSFSSMETKMSEIGRTVIRIGEQLESVHLQRQRAQAAYDLIDYYNHFLRDDTSKLDTLKKEGREGRRQVAVLLRRLSTVAKEVDLPSAEKTRENIDKYCEKFEKDMLYLFDRCYRKGDPKMMHHCAQTLLDFNGGASCVQVYVNQHDFFINQVHEDTQSEDTTMWQALPDPNTSPPRNETSLNDLLAEIRATVGQEAQIVQAVFPNPPFVMQVFLQRVFAQSIQQHMEQLLVRAGNVSDLAFLRVLQLVHIQTSLLVEDLKQYESPSLMSRSSLNSSELSRSLSGSVASGTSVTTSISAMLETAMEELFVPYTEGQRYLERESKCLGELYSNFLMVFTRFHERVNKVKSSMFDRMMGQLNSTSTSGTSSAAAAALMRFGGYSAEKKEDKVTEEPLREEDGMLSVDVAETMLKWHAEAIGRCVELSPSSDVPKHTFALFRALAEAIANGYMETGLETAQSRLEAVDHTKTEPSFQALSVLSTVDLICHLWQQYVNIALLPLATSSVTIRREMVVFNNQTVSKIEGTANALMQRLTDAVLSWMSSQLAKQKKTDFKPRNDDLSFARVNTEPCIACCEILEKGRDAAKANLSGKNLEVFLTEIGVAFHGLLLDHLRKFPVSATGGLMLAKDLKSYQDTIATFAIPALHERFEFIRQLGNIFLVRPEILKSYITENYLGRIDSTLLRPYLAQRSDWGQAEKGFNDGDAGADETGAETKGLRDRFGMGRLSMMMKDLEGLKIGEGIQGMNMPALPSGFAGSFSISSRAFGGGNGRGDAGNGRGDASAM</sequence>
<reference evidence="7 8" key="1">
    <citation type="journal article" date="2012" name="New Phytol.">
        <title>Insight into trade-off between wood decay and parasitism from the genome of a fungal forest pathogen.</title>
        <authorList>
            <person name="Olson A."/>
            <person name="Aerts A."/>
            <person name="Asiegbu F."/>
            <person name="Belbahri L."/>
            <person name="Bouzid O."/>
            <person name="Broberg A."/>
            <person name="Canback B."/>
            <person name="Coutinho P.M."/>
            <person name="Cullen D."/>
            <person name="Dalman K."/>
            <person name="Deflorio G."/>
            <person name="van Diepen L.T."/>
            <person name="Dunand C."/>
            <person name="Duplessis S."/>
            <person name="Durling M."/>
            <person name="Gonthier P."/>
            <person name="Grimwood J."/>
            <person name="Fossdal C.G."/>
            <person name="Hansson D."/>
            <person name="Henrissat B."/>
            <person name="Hietala A."/>
            <person name="Himmelstrand K."/>
            <person name="Hoffmeister D."/>
            <person name="Hogberg N."/>
            <person name="James T.Y."/>
            <person name="Karlsson M."/>
            <person name="Kohler A."/>
            <person name="Kues U."/>
            <person name="Lee Y.H."/>
            <person name="Lin Y.C."/>
            <person name="Lind M."/>
            <person name="Lindquist E."/>
            <person name="Lombard V."/>
            <person name="Lucas S."/>
            <person name="Lunden K."/>
            <person name="Morin E."/>
            <person name="Murat C."/>
            <person name="Park J."/>
            <person name="Raffaello T."/>
            <person name="Rouze P."/>
            <person name="Salamov A."/>
            <person name="Schmutz J."/>
            <person name="Solheim H."/>
            <person name="Stahlberg J."/>
            <person name="Velez H."/>
            <person name="de Vries R.P."/>
            <person name="Wiebenga A."/>
            <person name="Woodward S."/>
            <person name="Yakovlev I."/>
            <person name="Garbelotto M."/>
            <person name="Martin F."/>
            <person name="Grigoriev I.V."/>
            <person name="Stenlid J."/>
        </authorList>
    </citation>
    <scope>NUCLEOTIDE SEQUENCE [LARGE SCALE GENOMIC DNA]</scope>
    <source>
        <strain evidence="7 8">TC 32-1</strain>
    </source>
</reference>
<evidence type="ECO:0000256" key="1">
    <source>
        <dbReference type="ARBA" id="ARBA00006572"/>
    </source>
</evidence>
<dbReference type="AlphaFoldDB" id="W4KFH7"/>
<dbReference type="PANTHER" id="PTHR12100">
    <property type="entry name" value="SEC10"/>
    <property type="match status" value="1"/>
</dbReference>
<evidence type="ECO:0000256" key="2">
    <source>
        <dbReference type="ARBA" id="ARBA00022448"/>
    </source>
</evidence>